<dbReference type="InterPro" id="IPR052039">
    <property type="entry name" value="Caspase-related_regulators"/>
</dbReference>
<dbReference type="InterPro" id="IPR036890">
    <property type="entry name" value="HATPase_C_sf"/>
</dbReference>
<dbReference type="PRINTS" id="PR00775">
    <property type="entry name" value="HEATSHOCK90"/>
</dbReference>
<dbReference type="InterPro" id="IPR056507">
    <property type="entry name" value="wHTH-HSP90_Na-assoc"/>
</dbReference>
<proteinExistence type="predicted"/>
<evidence type="ECO:0000259" key="2">
    <source>
        <dbReference type="Pfam" id="PF24401"/>
    </source>
</evidence>
<keyword evidence="5" id="KW-1185">Reference proteome</keyword>
<protein>
    <submittedName>
        <fullName evidence="4">Uncharacterized protein</fullName>
    </submittedName>
</protein>
<dbReference type="RefSeq" id="WP_168535722.1">
    <property type="nucleotide sequence ID" value="NZ_JAAWWP010000002.1"/>
</dbReference>
<dbReference type="InterPro" id="IPR056506">
    <property type="entry name" value="iHD-CE"/>
</dbReference>
<reference evidence="4 5" key="1">
    <citation type="submission" date="2020-04" db="EMBL/GenBank/DDBJ databases">
        <title>Phylogenetic Diversity and Antibacterial Activity against Ralstonia solanacearum of Endophytic Actinomycete Isolated from Moss.</title>
        <authorList>
            <person name="Zhuang X."/>
        </authorList>
    </citation>
    <scope>NUCLEOTIDE SEQUENCE [LARGE SCALE GENOMIC DNA]</scope>
    <source>
        <strain evidence="4 5">LD120</strain>
    </source>
</reference>
<evidence type="ECO:0000313" key="5">
    <source>
        <dbReference type="Proteomes" id="UP000772196"/>
    </source>
</evidence>
<evidence type="ECO:0000313" key="4">
    <source>
        <dbReference type="EMBL" id="NKI40296.1"/>
    </source>
</evidence>
<sequence>MTQRQALLIGVPQCDDTTFSPISQVVRNDLEKMRSALTLSSYSIDSIGEDTLDPSGNRIRAAIRKACAGAPEGSVLLLYFSGHGVSIDGVDYLVPSDGFREGGELVLDSLVPVIPDLSHCRAKLVVFFVDACRDSPAGLPSEGGGGGVLHYPAGGSQVMVAGCAPGQVCHYGEDGSVFTRTLARVLDRRHPARTLSAVLHEVTKEMRRTTGRGDDRSQVPNAYPVTMLRDAADQVICEGDELVSAWRRVAADNRLWALTSGITDEIRAHVTGIAEDCARAHLEVSNLLREKTGMTDHWFDPNYPARTIDFTAEILTEGPPILPAEAAVMIAAPFMREAVLAEGVRKAAVIRPGDFKRCYERGHRTDLELTHEMYPQVTRRVEGLTRRHETEAAETLAMWLVHRWLDGFVGLWKLQRSQACADRGAYLIRGTVDDLSQGECRHLVETLIRAVAAGPTDGRLVERLAALPDDWRGRTGVLWLAGTLAADPRRLPAVIADHIGTGLELPLASVKDAADLLRMQRRKGDLDLALICTHPAQQDAFQAVANAGQHVLSRLHELGRLGLVADALPFRITHDGVRPDRPGPDGIAVYEVPLTRFQLSEDKIRELLMGRQLYDDPALAIRELYQNSLDACRYRDTRLEGLRRKGRHPAPWTGEIGFRQGLDGDREYIECEDNGVGMTREVLEHVFSRAGERFVYSQDYRAEHAAWQELDPPLRMVSNSQFGVGVFSYFMIADEIILYTRPVDQQGIPSSEGFAVQIASSGSLMQVTPSEEMLQGGTRIRLYLTGDEESDKKISLLQTLRRLLWIAEYKVVAAEYDSAPEEWKPRQLRYQDDSAESLEFDRDLWWVSGAGGLAADGLRTNEKIYGLIVNLRDEHRPQFTVDRKKLRTWHEDWVYGKVDDSLPALSEWPGLTLSWLWEVTDSSAEVAERIFEYLVEAAVEIPIGGGWGQSASVPLAEVGCVPQDKELFDPKSRNYYLYPRWFTIWRSGAWKGRSSTQRNSRRIPQALSVEGFPLADPIDGALLARLRRRYGEDSPVLLDDILEATAHEKHTVAELLHRLRKFAITGLDLRHLRRCASVDLTFKEGDAALAGALAAWSPPGLPPSSSTAGSLVKASVRLDQPLREVVRRAAAAAPARWAGPCAELGQLGDHICTVAEMRLLSVRLGTFPPWTSGALQPAHIAHAAGELGRDISQILEMCERFSPLGVSVAGRELYPASLNQVQVEALRHLEVVGSALTPIQLIHIAGLAGTSYQEVRSELGALEECGLLRLPETNGVEDLVPDADTVGFIGQALQTIDPETGRQVFLHRPASLAVAATLSGRYIRRGVTTQVEELVAFTVPNLAITEPDLVSLASIIIGSIGEARERFSRTYPEAQLPEIAQSAEGLQPWLLQEYLITPRWAVEPVNWSLGVGQIISGALDFGSTVGEFLNTVAPYRVLGAPLPELSDEDAAELSAWHPDLYDHELLVNPRETPALGMHEVYLTEVDALRLVQIAGRLGMSLQETHQRLTRMAPLGLRLVYAADAVPEGIVYWRDLLALTVHLDGQKPEIRGRVSPDHFTRAAEATGESVAYVLKRVRVYARLFSLDLSEEPFDG</sequence>
<dbReference type="PANTHER" id="PTHR22576:SF37">
    <property type="entry name" value="MUCOSA-ASSOCIATED LYMPHOID TISSUE LYMPHOMA TRANSLOCATION PROTEIN 1"/>
    <property type="match status" value="1"/>
</dbReference>
<dbReference type="EMBL" id="JAAWWP010000002">
    <property type="protein sequence ID" value="NKI40296.1"/>
    <property type="molecule type" value="Genomic_DNA"/>
</dbReference>
<accession>A0ABX1GW31</accession>
<name>A0ABX1GW31_9ACTN</name>
<comment type="caution">
    <text evidence="4">The sequence shown here is derived from an EMBL/GenBank/DDBJ whole genome shotgun (WGS) entry which is preliminary data.</text>
</comment>
<dbReference type="Gene3D" id="3.30.565.10">
    <property type="entry name" value="Histidine kinase-like ATPase, C-terminal domain"/>
    <property type="match status" value="1"/>
</dbReference>
<evidence type="ECO:0000259" key="3">
    <source>
        <dbReference type="Pfam" id="PF24410"/>
    </source>
</evidence>
<dbReference type="Pfam" id="PF24410">
    <property type="entry name" value="wHTH-HSP90_Na-assoc"/>
    <property type="match status" value="1"/>
</dbReference>
<feature type="domain" description="Peptidase C14 caspase" evidence="1">
    <location>
        <begin position="26"/>
        <end position="229"/>
    </location>
</feature>
<dbReference type="InterPro" id="IPR020575">
    <property type="entry name" value="Hsp90_N"/>
</dbReference>
<feature type="domain" description="wHTH-Hsp90 Na associated" evidence="3">
    <location>
        <begin position="1530"/>
        <end position="1575"/>
    </location>
</feature>
<dbReference type="InterPro" id="IPR011600">
    <property type="entry name" value="Pept_C14_caspase"/>
</dbReference>
<dbReference type="InterPro" id="IPR029030">
    <property type="entry name" value="Caspase-like_dom_sf"/>
</dbReference>
<feature type="domain" description="iHD-CE" evidence="2">
    <location>
        <begin position="246"/>
        <end position="579"/>
    </location>
</feature>
<dbReference type="PANTHER" id="PTHR22576">
    <property type="entry name" value="MUCOSA ASSOCIATED LYMPHOID TISSUE LYMPHOMA TRANSLOCATION PROTEIN 1/PARACASPASE"/>
    <property type="match status" value="1"/>
</dbReference>
<dbReference type="SUPFAM" id="SSF55874">
    <property type="entry name" value="ATPase domain of HSP90 chaperone/DNA topoisomerase II/histidine kinase"/>
    <property type="match status" value="1"/>
</dbReference>
<dbReference type="Pfam" id="PF24401">
    <property type="entry name" value="iHD-CE"/>
    <property type="match status" value="1"/>
</dbReference>
<organism evidence="4 5">
    <name type="scientific">Streptomyces physcomitrii</name>
    <dbReference type="NCBI Taxonomy" id="2724184"/>
    <lineage>
        <taxon>Bacteria</taxon>
        <taxon>Bacillati</taxon>
        <taxon>Actinomycetota</taxon>
        <taxon>Actinomycetes</taxon>
        <taxon>Kitasatosporales</taxon>
        <taxon>Streptomycetaceae</taxon>
        <taxon>Streptomyces</taxon>
    </lineage>
</organism>
<evidence type="ECO:0000259" key="1">
    <source>
        <dbReference type="Pfam" id="PF00656"/>
    </source>
</evidence>
<dbReference type="Pfam" id="PF00656">
    <property type="entry name" value="Peptidase_C14"/>
    <property type="match status" value="1"/>
</dbReference>
<dbReference type="Proteomes" id="UP000772196">
    <property type="component" value="Unassembled WGS sequence"/>
</dbReference>
<dbReference type="SUPFAM" id="SSF52129">
    <property type="entry name" value="Caspase-like"/>
    <property type="match status" value="1"/>
</dbReference>
<dbReference type="Gene3D" id="3.40.50.1460">
    <property type="match status" value="1"/>
</dbReference>
<gene>
    <name evidence="4" type="ORF">HFV08_03325</name>
</gene>